<dbReference type="GO" id="GO:0043190">
    <property type="term" value="C:ATP-binding cassette (ABC) transporter complex"/>
    <property type="evidence" value="ECO:0007669"/>
    <property type="project" value="InterPro"/>
</dbReference>
<evidence type="ECO:0000313" key="2">
    <source>
        <dbReference type="EMBL" id="HGK24508.1"/>
    </source>
</evidence>
<proteinExistence type="predicted"/>
<dbReference type="Pfam" id="PF00496">
    <property type="entry name" value="SBP_bac_5"/>
    <property type="match status" value="1"/>
</dbReference>
<gene>
    <name evidence="2" type="ORF">ENU78_08835</name>
</gene>
<protein>
    <submittedName>
        <fullName evidence="2">ABC transporter substrate-binding protein</fullName>
    </submittedName>
</protein>
<dbReference type="PANTHER" id="PTHR30290">
    <property type="entry name" value="PERIPLASMIC BINDING COMPONENT OF ABC TRANSPORTER"/>
    <property type="match status" value="1"/>
</dbReference>
<name>A0A7C3KP51_DICTH</name>
<sequence>MKKFSILLLFIILLSLLGSSITFSQVLPKLPRHETLIVDALHGRLANPKDFNFWKPGVSVGNGTQQMLLDGLWYLDPQTGKTINALALSAPVYENNFRKMTVKLRSGIYWSDGKPFTADDVVFTVTYLMKHRGMSYSDAFNRYVSKVYKKDNYTVVFELKESVPAFHYLFTSIVYSTCYIMPKHVFEKVQDPLKFEFNPPVSLGPYVLKQYDPQGYWWLFERRSDWKRTSVGQLYGMPKPRYVLFIYYGPDEKKVMSQAQHQLDLIFDLTPEAWEILRKSNPYSRVWYKDFPWAWMDDVRARIMAMNLEKAPYNNKDVRWALTLATDIVDVVTSGFDGIARVNPLWICATESLLKEYYLPMEDWLKNFALEDGFKPWDPTVPDRIVEYAKKRGYTFSGNPREIFGIGWWKYAPDEAEKLLTKNGFKKVGGKWYLPDGTPWKITITAPANFEIHATRLAFAVADQWRKFGIDVNVETVEAGPFWNKWNLGDFEVGSYWEVPATDFYNFVQGYRSRFLKPTGQVATAGNQIRWKNPKLDALLDQLVNLQPESPKAKAIVMDILKLYVEEMPAPVFIINLKFNSQDHYYWTNFPTSDNSYMAPVWWWGQFKFILPFIQPTGRR</sequence>
<dbReference type="SUPFAM" id="SSF53850">
    <property type="entry name" value="Periplasmic binding protein-like II"/>
    <property type="match status" value="1"/>
</dbReference>
<dbReference type="GO" id="GO:0030288">
    <property type="term" value="C:outer membrane-bounded periplasmic space"/>
    <property type="evidence" value="ECO:0007669"/>
    <property type="project" value="UniProtKB-ARBA"/>
</dbReference>
<dbReference type="PANTHER" id="PTHR30290:SF65">
    <property type="entry name" value="MONOACYL PHOSPHATIDYLINOSITOL TETRAMANNOSIDE-BINDING PROTEIN LPQW-RELATED"/>
    <property type="match status" value="1"/>
</dbReference>
<comment type="caution">
    <text evidence="2">The sequence shown here is derived from an EMBL/GenBank/DDBJ whole genome shotgun (WGS) entry which is preliminary data.</text>
</comment>
<feature type="domain" description="Solute-binding protein family 5" evidence="1">
    <location>
        <begin position="83"/>
        <end position="497"/>
    </location>
</feature>
<dbReference type="InterPro" id="IPR000914">
    <property type="entry name" value="SBP_5_dom"/>
</dbReference>
<dbReference type="Gene3D" id="3.10.105.10">
    <property type="entry name" value="Dipeptide-binding Protein, Domain 3"/>
    <property type="match status" value="1"/>
</dbReference>
<reference evidence="2" key="1">
    <citation type="journal article" date="2020" name="mSystems">
        <title>Genome- and Community-Level Interaction Insights into Carbon Utilization and Element Cycling Functions of Hydrothermarchaeota in Hydrothermal Sediment.</title>
        <authorList>
            <person name="Zhou Z."/>
            <person name="Liu Y."/>
            <person name="Xu W."/>
            <person name="Pan J."/>
            <person name="Luo Z.H."/>
            <person name="Li M."/>
        </authorList>
    </citation>
    <scope>NUCLEOTIDE SEQUENCE [LARGE SCALE GENOMIC DNA]</scope>
    <source>
        <strain evidence="2">SpSt-70</strain>
    </source>
</reference>
<dbReference type="GO" id="GO:1904680">
    <property type="term" value="F:peptide transmembrane transporter activity"/>
    <property type="evidence" value="ECO:0007669"/>
    <property type="project" value="TreeGrafter"/>
</dbReference>
<dbReference type="CDD" id="cd08509">
    <property type="entry name" value="PBP2_TmCBP_oligosaccharides_like"/>
    <property type="match status" value="1"/>
</dbReference>
<dbReference type="EMBL" id="DTDV01000023">
    <property type="protein sequence ID" value="HGK24508.1"/>
    <property type="molecule type" value="Genomic_DNA"/>
</dbReference>
<organism evidence="2">
    <name type="scientific">Dictyoglomus thermophilum</name>
    <dbReference type="NCBI Taxonomy" id="14"/>
    <lineage>
        <taxon>Bacteria</taxon>
        <taxon>Pseudomonadati</taxon>
        <taxon>Dictyoglomota</taxon>
        <taxon>Dictyoglomia</taxon>
        <taxon>Dictyoglomales</taxon>
        <taxon>Dictyoglomaceae</taxon>
        <taxon>Dictyoglomus</taxon>
    </lineage>
</organism>
<dbReference type="Gene3D" id="3.40.190.10">
    <property type="entry name" value="Periplasmic binding protein-like II"/>
    <property type="match status" value="1"/>
</dbReference>
<evidence type="ECO:0000259" key="1">
    <source>
        <dbReference type="Pfam" id="PF00496"/>
    </source>
</evidence>
<dbReference type="GO" id="GO:0015833">
    <property type="term" value="P:peptide transport"/>
    <property type="evidence" value="ECO:0007669"/>
    <property type="project" value="TreeGrafter"/>
</dbReference>
<dbReference type="AlphaFoldDB" id="A0A7C3KP51"/>
<accession>A0A7C3KP51</accession>
<dbReference type="PIRSF" id="PIRSF002741">
    <property type="entry name" value="MppA"/>
    <property type="match status" value="1"/>
</dbReference>
<dbReference type="InterPro" id="IPR030678">
    <property type="entry name" value="Peptide/Ni-bd"/>
</dbReference>
<dbReference type="InterPro" id="IPR039424">
    <property type="entry name" value="SBP_5"/>
</dbReference>